<feature type="transmembrane region" description="Helical" evidence="6">
    <location>
        <begin position="344"/>
        <end position="362"/>
    </location>
</feature>
<dbReference type="Pfam" id="PF00990">
    <property type="entry name" value="GGDEF"/>
    <property type="match status" value="1"/>
</dbReference>
<accession>A0A6I3KGR4</accession>
<protein>
    <submittedName>
        <fullName evidence="10">Amino acid permease</fullName>
    </submittedName>
</protein>
<feature type="transmembrane region" description="Helical" evidence="6">
    <location>
        <begin position="247"/>
        <end position="267"/>
    </location>
</feature>
<dbReference type="AlphaFoldDB" id="A0A6I3KGR4"/>
<keyword evidence="2 6" id="KW-0812">Transmembrane</keyword>
<dbReference type="InterPro" id="IPR043128">
    <property type="entry name" value="Rev_trsase/Diguanyl_cyclase"/>
</dbReference>
<dbReference type="Gene3D" id="3.30.70.270">
    <property type="match status" value="1"/>
</dbReference>
<evidence type="ECO:0000256" key="1">
    <source>
        <dbReference type="ARBA" id="ARBA00004141"/>
    </source>
</evidence>
<proteinExistence type="predicted"/>
<evidence type="ECO:0000256" key="4">
    <source>
        <dbReference type="ARBA" id="ARBA00023136"/>
    </source>
</evidence>
<dbReference type="Gene3D" id="3.20.20.450">
    <property type="entry name" value="EAL domain"/>
    <property type="match status" value="1"/>
</dbReference>
<dbReference type="SMART" id="SM00052">
    <property type="entry name" value="EAL"/>
    <property type="match status" value="1"/>
</dbReference>
<evidence type="ECO:0000256" key="3">
    <source>
        <dbReference type="ARBA" id="ARBA00022989"/>
    </source>
</evidence>
<feature type="transmembrane region" description="Helical" evidence="6">
    <location>
        <begin position="206"/>
        <end position="227"/>
    </location>
</feature>
<dbReference type="InterPro" id="IPR035919">
    <property type="entry name" value="EAL_sf"/>
</dbReference>
<feature type="transmembrane region" description="Helical" evidence="6">
    <location>
        <begin position="139"/>
        <end position="157"/>
    </location>
</feature>
<dbReference type="Gene3D" id="1.20.1740.10">
    <property type="entry name" value="Amino acid/polyamine transporter I"/>
    <property type="match status" value="1"/>
</dbReference>
<dbReference type="PROSITE" id="PS50885">
    <property type="entry name" value="HAMP"/>
    <property type="match status" value="1"/>
</dbReference>
<evidence type="ECO:0000313" key="11">
    <source>
        <dbReference type="Proteomes" id="UP000440694"/>
    </source>
</evidence>
<evidence type="ECO:0000256" key="2">
    <source>
        <dbReference type="ARBA" id="ARBA00022692"/>
    </source>
</evidence>
<keyword evidence="11" id="KW-1185">Reference proteome</keyword>
<dbReference type="CDD" id="cd01949">
    <property type="entry name" value="GGDEF"/>
    <property type="match status" value="1"/>
</dbReference>
<feature type="transmembrane region" description="Helical" evidence="6">
    <location>
        <begin position="429"/>
        <end position="450"/>
    </location>
</feature>
<evidence type="ECO:0000256" key="5">
    <source>
        <dbReference type="SAM" id="Coils"/>
    </source>
</evidence>
<dbReference type="Pfam" id="PF00672">
    <property type="entry name" value="HAMP"/>
    <property type="match status" value="1"/>
</dbReference>
<comment type="subcellular location">
    <subcellularLocation>
        <location evidence="1">Membrane</location>
        <topology evidence="1">Multi-pass membrane protein</topology>
    </subcellularLocation>
</comment>
<reference evidence="10 11" key="1">
    <citation type="submission" date="2019-11" db="EMBL/GenBank/DDBJ databases">
        <title>Identification of a novel strain.</title>
        <authorList>
            <person name="Xu Q."/>
            <person name="Wang G."/>
        </authorList>
    </citation>
    <scope>NUCLEOTIDE SEQUENCE [LARGE SCALE GENOMIC DNA]</scope>
    <source>
        <strain evidence="11">xq</strain>
    </source>
</reference>
<dbReference type="InterPro" id="IPR001633">
    <property type="entry name" value="EAL_dom"/>
</dbReference>
<dbReference type="SUPFAM" id="SSF141868">
    <property type="entry name" value="EAL domain-like"/>
    <property type="match status" value="1"/>
</dbReference>
<dbReference type="Proteomes" id="UP000440694">
    <property type="component" value="Unassembled WGS sequence"/>
</dbReference>
<dbReference type="EMBL" id="WMBQ01000001">
    <property type="protein sequence ID" value="MTD94154.1"/>
    <property type="molecule type" value="Genomic_DNA"/>
</dbReference>
<dbReference type="CDD" id="cd01948">
    <property type="entry name" value="EAL"/>
    <property type="match status" value="1"/>
</dbReference>
<dbReference type="Pfam" id="PF13520">
    <property type="entry name" value="AA_permease_2"/>
    <property type="match status" value="1"/>
</dbReference>
<dbReference type="NCBIfam" id="TIGR00254">
    <property type="entry name" value="GGDEF"/>
    <property type="match status" value="1"/>
</dbReference>
<evidence type="ECO:0000256" key="6">
    <source>
        <dbReference type="SAM" id="Phobius"/>
    </source>
</evidence>
<dbReference type="InterPro" id="IPR052155">
    <property type="entry name" value="Biofilm_reg_signaling"/>
</dbReference>
<feature type="domain" description="HAMP" evidence="8">
    <location>
        <begin position="541"/>
        <end position="601"/>
    </location>
</feature>
<feature type="transmembrane region" description="Helical" evidence="6">
    <location>
        <begin position="402"/>
        <end position="423"/>
    </location>
</feature>
<dbReference type="Pfam" id="PF00563">
    <property type="entry name" value="EAL"/>
    <property type="match status" value="1"/>
</dbReference>
<dbReference type="PANTHER" id="PTHR44757">
    <property type="entry name" value="DIGUANYLATE CYCLASE DGCP"/>
    <property type="match status" value="1"/>
</dbReference>
<evidence type="ECO:0000259" key="9">
    <source>
        <dbReference type="PROSITE" id="PS50887"/>
    </source>
</evidence>
<dbReference type="InterPro" id="IPR000160">
    <property type="entry name" value="GGDEF_dom"/>
</dbReference>
<dbReference type="CDD" id="cd06225">
    <property type="entry name" value="HAMP"/>
    <property type="match status" value="1"/>
</dbReference>
<evidence type="ECO:0000313" key="10">
    <source>
        <dbReference type="EMBL" id="MTD94154.1"/>
    </source>
</evidence>
<dbReference type="Gene3D" id="6.10.340.10">
    <property type="match status" value="1"/>
</dbReference>
<feature type="transmembrane region" description="Helical" evidence="6">
    <location>
        <begin position="20"/>
        <end position="43"/>
    </location>
</feature>
<dbReference type="PANTHER" id="PTHR44757:SF2">
    <property type="entry name" value="BIOFILM ARCHITECTURE MAINTENANCE PROTEIN MBAA"/>
    <property type="match status" value="1"/>
</dbReference>
<dbReference type="GO" id="GO:0022857">
    <property type="term" value="F:transmembrane transporter activity"/>
    <property type="evidence" value="ECO:0007669"/>
    <property type="project" value="InterPro"/>
</dbReference>
<sequence>MSDTGHVITPTPPHPRVLGWFGTSALAMGGSNQMIFIIGALFIGQGTILGQGSAAVPLLIVGVLLGWAAAPAWTELVLMWPNRVGGISAACAEAFRPYNPVLSVLTGTCYWWGWIPTCGLTALLSAAAFQHWYFPHLPVEPFAICIVLLFTFVNLCGIKWVARLAIPIATASATLAFLSGLIPIFAGEVDWQQAFTFHLTTPFEGWFGDLTSVMAGLYLIGFTAPAFEAAASHVGETKDPNRNVPRAMLASAFMAGIYFILLPVVWLGVLGPGALGRDLATVLGPTFAPLLGNFAKAAAIWFIVLNMFHGTLQPLAGAARTMSQLADDGLLPRFLSLRIAKTDCPWAATSLTAAVAIIFLLMGDPIWMIAAANFTYLIGICMPNIAAWLLRRDMPHAERPYRAPRGTIMLGVFAAGVWLVSAILGFQQFGLPTVVFGLFLAYSGAALYAWRVIEDRRREGLPALAQTLHVKLTGAMVLVLVLDGIAYLLAVNTVSTTHHPELVSVLADIFVVVALLTISVGLVLPGMITYSAKEVSAAAKRLTSGTLNDFSVAMRALGRGDLDAAHASVNIVPVKPNSNDELGEMADNFNVMQERVKDAAYGLDEARENMRKARAELLARHAEIAHLAHHDPLTNLPNRTLLAAELTEVFDRAKSRGESFAVLTVDLDHFKEANDVFGHVVGDELLCAIARRLEVAANGSFVARIGGDEFTLISAIREQPLAAQALANRLLQAVSTPFDIQGQHIPIGLSIGAAVYPNDGADTFALLANADAALYRAKESGRRTVRFFDPDLDRRLRDRFALQLDLRSALDRKELLLYYQPQAKIDGRVFGFEALARWNHPTRGMVPPTEFITLAEQNGTIVEIGAWALREACREAASWREPLQISVNLSPIQFRYGDLASLVHLALLDTGLSPDRLELEITEGVIFDDPSRALSVLRRLKSLGVKIAMDDFGTGYASMSSLQSFPFDKIKIDRSFVSSIETNAQSAVIVRSIIGLGEALRIPVIAEGVETEAERSILWQEGCTEIQGFLVGHPMPISAYVGIVDGDGSNHHAAQAG</sequence>
<dbReference type="PROSITE" id="PS50883">
    <property type="entry name" value="EAL"/>
    <property type="match status" value="1"/>
</dbReference>
<dbReference type="InterPro" id="IPR002293">
    <property type="entry name" value="AA/rel_permease1"/>
</dbReference>
<feature type="transmembrane region" description="Helical" evidence="6">
    <location>
        <begin position="287"/>
        <end position="308"/>
    </location>
</feature>
<dbReference type="SMART" id="SM00304">
    <property type="entry name" value="HAMP"/>
    <property type="match status" value="1"/>
</dbReference>
<dbReference type="GO" id="GO:0016020">
    <property type="term" value="C:membrane"/>
    <property type="evidence" value="ECO:0007669"/>
    <property type="project" value="UniProtKB-SubCell"/>
</dbReference>
<dbReference type="InterPro" id="IPR003660">
    <property type="entry name" value="HAMP_dom"/>
</dbReference>
<feature type="transmembrane region" description="Helical" evidence="6">
    <location>
        <begin position="55"/>
        <end position="73"/>
    </location>
</feature>
<evidence type="ECO:0000259" key="7">
    <source>
        <dbReference type="PROSITE" id="PS50883"/>
    </source>
</evidence>
<dbReference type="SMART" id="SM00267">
    <property type="entry name" value="GGDEF"/>
    <property type="match status" value="1"/>
</dbReference>
<dbReference type="SUPFAM" id="SSF55073">
    <property type="entry name" value="Nucleotide cyclase"/>
    <property type="match status" value="1"/>
</dbReference>
<dbReference type="PROSITE" id="PS50887">
    <property type="entry name" value="GGDEF"/>
    <property type="match status" value="1"/>
</dbReference>
<keyword evidence="5" id="KW-0175">Coiled coil</keyword>
<name>A0A6I3KGR4_9HYPH</name>
<feature type="transmembrane region" description="Helical" evidence="6">
    <location>
        <begin position="164"/>
        <end position="186"/>
    </location>
</feature>
<feature type="domain" description="EAL" evidence="7">
    <location>
        <begin position="799"/>
        <end position="1048"/>
    </location>
</feature>
<feature type="transmembrane region" description="Helical" evidence="6">
    <location>
        <begin position="368"/>
        <end position="390"/>
    </location>
</feature>
<dbReference type="GO" id="GO:0007165">
    <property type="term" value="P:signal transduction"/>
    <property type="evidence" value="ECO:0007669"/>
    <property type="project" value="InterPro"/>
</dbReference>
<gene>
    <name evidence="10" type="ORF">GIW81_07360</name>
</gene>
<keyword evidence="4 6" id="KW-0472">Membrane</keyword>
<dbReference type="InterPro" id="IPR029787">
    <property type="entry name" value="Nucleotide_cyclase"/>
</dbReference>
<feature type="transmembrane region" description="Helical" evidence="6">
    <location>
        <begin position="502"/>
        <end position="524"/>
    </location>
</feature>
<organism evidence="10 11">
    <name type="scientific">Hyphomicrobium album</name>
    <dbReference type="NCBI Taxonomy" id="2665159"/>
    <lineage>
        <taxon>Bacteria</taxon>
        <taxon>Pseudomonadati</taxon>
        <taxon>Pseudomonadota</taxon>
        <taxon>Alphaproteobacteria</taxon>
        <taxon>Hyphomicrobiales</taxon>
        <taxon>Hyphomicrobiaceae</taxon>
        <taxon>Hyphomicrobium</taxon>
    </lineage>
</organism>
<feature type="coiled-coil region" evidence="5">
    <location>
        <begin position="596"/>
        <end position="623"/>
    </location>
</feature>
<comment type="caution">
    <text evidence="10">The sequence shown here is derived from an EMBL/GenBank/DDBJ whole genome shotgun (WGS) entry which is preliminary data.</text>
</comment>
<keyword evidence="3 6" id="KW-1133">Transmembrane helix</keyword>
<feature type="domain" description="GGDEF" evidence="9">
    <location>
        <begin position="658"/>
        <end position="790"/>
    </location>
</feature>
<evidence type="ECO:0000259" key="8">
    <source>
        <dbReference type="PROSITE" id="PS50885"/>
    </source>
</evidence>
<feature type="transmembrane region" description="Helical" evidence="6">
    <location>
        <begin position="470"/>
        <end position="490"/>
    </location>
</feature>